<dbReference type="PANTHER" id="PTHR10233">
    <property type="entry name" value="TRANSLATION INITIATION FACTOR EIF-2B"/>
    <property type="match status" value="1"/>
</dbReference>
<keyword evidence="5" id="KW-0648">Protein biosynthesis</keyword>
<feature type="compositionally biased region" description="Polar residues" evidence="10">
    <location>
        <begin position="120"/>
        <end position="130"/>
    </location>
</feature>
<accession>A0A152A189</accession>
<evidence type="ECO:0000256" key="7">
    <source>
        <dbReference type="ARBA" id="ARBA00044356"/>
    </source>
</evidence>
<evidence type="ECO:0000256" key="2">
    <source>
        <dbReference type="ARBA" id="ARBA00007251"/>
    </source>
</evidence>
<evidence type="ECO:0000313" key="12">
    <source>
        <dbReference type="Proteomes" id="UP000076078"/>
    </source>
</evidence>
<evidence type="ECO:0000256" key="5">
    <source>
        <dbReference type="ARBA" id="ARBA00022917"/>
    </source>
</evidence>
<organism evidence="11 12">
    <name type="scientific">Tieghemostelium lacteum</name>
    <name type="common">Slime mold</name>
    <name type="synonym">Dictyostelium lacteum</name>
    <dbReference type="NCBI Taxonomy" id="361077"/>
    <lineage>
        <taxon>Eukaryota</taxon>
        <taxon>Amoebozoa</taxon>
        <taxon>Evosea</taxon>
        <taxon>Eumycetozoa</taxon>
        <taxon>Dictyostelia</taxon>
        <taxon>Dictyosteliales</taxon>
        <taxon>Raperosteliaceae</taxon>
        <taxon>Tieghemostelium</taxon>
    </lineage>
</organism>
<dbReference type="PANTHER" id="PTHR10233:SF14">
    <property type="entry name" value="TRANSLATION INITIATION FACTOR EIF-2B SUBUNIT DELTA"/>
    <property type="match status" value="1"/>
</dbReference>
<dbReference type="InParanoid" id="A0A152A189"/>
<keyword evidence="12" id="KW-1185">Reference proteome</keyword>
<feature type="compositionally biased region" description="Polar residues" evidence="10">
    <location>
        <begin position="77"/>
        <end position="101"/>
    </location>
</feature>
<comment type="subcellular location">
    <subcellularLocation>
        <location evidence="1">Cytoplasm</location>
        <location evidence="1">Cytosol</location>
    </subcellularLocation>
</comment>
<evidence type="ECO:0000256" key="10">
    <source>
        <dbReference type="SAM" id="MobiDB-lite"/>
    </source>
</evidence>
<dbReference type="Pfam" id="PF01008">
    <property type="entry name" value="IF-2B"/>
    <property type="match status" value="1"/>
</dbReference>
<evidence type="ECO:0000256" key="3">
    <source>
        <dbReference type="ARBA" id="ARBA00022490"/>
    </source>
</evidence>
<dbReference type="Proteomes" id="UP000076078">
    <property type="component" value="Unassembled WGS sequence"/>
</dbReference>
<dbReference type="OMA" id="YAEGIIC"/>
<protein>
    <recommendedName>
        <fullName evidence="6">Translation initiation factor eIF2B subunit delta</fullName>
    </recommendedName>
    <alternativeName>
        <fullName evidence="7">eIF2B GDP-GTP exchange factor subunit delta</fullName>
    </alternativeName>
</protein>
<dbReference type="GO" id="GO:0005829">
    <property type="term" value="C:cytosol"/>
    <property type="evidence" value="ECO:0007669"/>
    <property type="project" value="UniProtKB-SubCell"/>
</dbReference>
<dbReference type="Gene3D" id="3.40.50.10470">
    <property type="entry name" value="Translation initiation factor eif-2b, domain 2"/>
    <property type="match status" value="1"/>
</dbReference>
<reference evidence="11 12" key="1">
    <citation type="submission" date="2015-12" db="EMBL/GenBank/DDBJ databases">
        <title>Dictyostelia acquired genes for synthesis and detection of signals that induce cell-type specialization by lateral gene transfer from prokaryotes.</title>
        <authorList>
            <person name="Gloeckner G."/>
            <person name="Schaap P."/>
        </authorList>
    </citation>
    <scope>NUCLEOTIDE SEQUENCE [LARGE SCALE GENOMIC DNA]</scope>
    <source>
        <strain evidence="11 12">TK</strain>
    </source>
</reference>
<evidence type="ECO:0000313" key="11">
    <source>
        <dbReference type="EMBL" id="KYQ99844.1"/>
    </source>
</evidence>
<evidence type="ECO:0000256" key="1">
    <source>
        <dbReference type="ARBA" id="ARBA00004514"/>
    </source>
</evidence>
<dbReference type="AlphaFoldDB" id="A0A152A189"/>
<evidence type="ECO:0000256" key="6">
    <source>
        <dbReference type="ARBA" id="ARBA00044147"/>
    </source>
</evidence>
<keyword evidence="3" id="KW-0963">Cytoplasm</keyword>
<feature type="compositionally biased region" description="Low complexity" evidence="10">
    <location>
        <begin position="102"/>
        <end position="119"/>
    </location>
</feature>
<evidence type="ECO:0000256" key="4">
    <source>
        <dbReference type="ARBA" id="ARBA00022540"/>
    </source>
</evidence>
<dbReference type="EMBL" id="LODT01000020">
    <property type="protein sequence ID" value="KYQ99844.1"/>
    <property type="molecule type" value="Genomic_DNA"/>
</dbReference>
<comment type="similarity">
    <text evidence="2 9">Belongs to the eIF-2B alpha/beta/delta subunits family.</text>
</comment>
<name>A0A152A189_TIELA</name>
<proteinExistence type="inferred from homology"/>
<feature type="compositionally biased region" description="Polar residues" evidence="10">
    <location>
        <begin position="245"/>
        <end position="259"/>
    </location>
</feature>
<sequence length="632" mass="70814">MSYQPTPLFREASLTNQLGEWIDEQQQKDKNKPSTRTVGFDIQKNSSQVLPSTSPSNPSFLLSKSPSLNIPTERPRSLSSSKNLPTTFGFNPITTTDTMNKSPSTSSPSTGSPSTTSVSQINNSLENLSLNNNKQQQQPQQGNKKGQQQGDKPQQQQQGNKKGQQQQQQQQGNKKEQQQQQGNKKEQQNQGEKNEKPQQQGNKKGQQQQQQGEKPPQQQQQATGKKPTSLNNSTEVENNNNVSTPLSSSGGTKKNTTIQFDDPKKKVKATKKKIINQQESQHHLTLFEHLPQFDRSQISLGVGVNAIHPYIIHLGLKYADFSISGSTARTIAMLTAFKKVIEDFQAPEDKLYSRELNEHLKPNIQFLVDCRPISISMGNSINFIKTQLANTNQMTHEEARENILETIEVYIERILFAHKIIANHGVSKINDGDVILTYASSHVVEMILEQAQSEGKKFRVIVVDSRPKHEGLELLHRLVQHNVKCTYIMLNAISYIMKEVTKVFVGAYSLLANGNCISRSGTALVASMANFYNVPFIVCSETYKFSEKAQLDSICFNQIGNPTDLLENLGEKETDCKINAENTNDFSNLKLLNLMYDVTPVELIHMVITEYGMVPPTSIPVILREYRGEVNL</sequence>
<dbReference type="InterPro" id="IPR037171">
    <property type="entry name" value="NagB/RpiA_transferase-like"/>
</dbReference>
<feature type="compositionally biased region" description="Low complexity" evidence="10">
    <location>
        <begin position="231"/>
        <end position="244"/>
    </location>
</feature>
<dbReference type="STRING" id="361077.A0A152A189"/>
<evidence type="ECO:0000256" key="9">
    <source>
        <dbReference type="RuleBase" id="RU003814"/>
    </source>
</evidence>
<gene>
    <name evidence="11" type="ORF">DLAC_03795</name>
</gene>
<comment type="subunit">
    <text evidence="8">Component of the translation initiation factor 2B (eIF2B) complex which is a heterodecamer of two sets of five different subunits: alpha, beta, gamma, delta and epsilon. Subunits alpha, beta and delta comprise a regulatory subcomplex and subunits epsilon and gamma comprise a catalytic subcomplex. Within the complex, the hexameric regulatory complex resides at the center, with the two heterodimeric catalytic subcomplexes bound on opposite sides.</text>
</comment>
<dbReference type="InterPro" id="IPR042529">
    <property type="entry name" value="IF_2B-like_C"/>
</dbReference>
<evidence type="ECO:0000256" key="8">
    <source>
        <dbReference type="ARBA" id="ARBA00046432"/>
    </source>
</evidence>
<comment type="caution">
    <text evidence="11">The sequence shown here is derived from an EMBL/GenBank/DDBJ whole genome shotgun (WGS) entry which is preliminary data.</text>
</comment>
<keyword evidence="4" id="KW-0396">Initiation factor</keyword>
<dbReference type="OrthoDB" id="10254737at2759"/>
<feature type="compositionally biased region" description="Low complexity" evidence="10">
    <location>
        <begin position="197"/>
        <end position="221"/>
    </location>
</feature>
<feature type="compositionally biased region" description="Polar residues" evidence="10">
    <location>
        <begin position="43"/>
        <end position="70"/>
    </location>
</feature>
<feature type="compositionally biased region" description="Low complexity" evidence="10">
    <location>
        <begin position="131"/>
        <end position="172"/>
    </location>
</feature>
<dbReference type="SUPFAM" id="SSF100950">
    <property type="entry name" value="NagB/RpiA/CoA transferase-like"/>
    <property type="match status" value="1"/>
</dbReference>
<feature type="compositionally biased region" description="Basic and acidic residues" evidence="10">
    <location>
        <begin position="173"/>
        <end position="196"/>
    </location>
</feature>
<dbReference type="GO" id="GO:0003743">
    <property type="term" value="F:translation initiation factor activity"/>
    <property type="evidence" value="ECO:0007669"/>
    <property type="project" value="UniProtKB-KW"/>
</dbReference>
<dbReference type="InterPro" id="IPR000649">
    <property type="entry name" value="IF-2B-related"/>
</dbReference>
<dbReference type="FunCoup" id="A0A152A189">
    <property type="interactions" value="761"/>
</dbReference>
<feature type="region of interest" description="Disordered" evidence="10">
    <location>
        <begin position="22"/>
        <end position="266"/>
    </location>
</feature>